<dbReference type="EMBL" id="CCKQ01002024">
    <property type="protein sequence ID" value="CDW73120.1"/>
    <property type="molecule type" value="Genomic_DNA"/>
</dbReference>
<evidence type="ECO:0000313" key="2">
    <source>
        <dbReference type="EMBL" id="CDW73120.1"/>
    </source>
</evidence>
<feature type="compositionally biased region" description="Basic and acidic residues" evidence="1">
    <location>
        <begin position="1104"/>
        <end position="1121"/>
    </location>
</feature>
<accession>A0A077ZUZ1</accession>
<feature type="region of interest" description="Disordered" evidence="1">
    <location>
        <begin position="1104"/>
        <end position="1160"/>
    </location>
</feature>
<reference evidence="2 3" key="1">
    <citation type="submission" date="2014-06" db="EMBL/GenBank/DDBJ databases">
        <authorList>
            <person name="Swart Estienne"/>
        </authorList>
    </citation>
    <scope>NUCLEOTIDE SEQUENCE [LARGE SCALE GENOMIC DNA]</scope>
    <source>
        <strain evidence="2 3">130c</strain>
    </source>
</reference>
<sequence length="1310" mass="149662">MKSAKKENKPTFTHTKLIQQQTKNVSSPLQISKMKTLDQHLRDFLCPRSPLSTSHTRKGSQVSQKIFNQFEQISTNLTVQSPGGHQFTFNQNSHQNIILVNDQNSQQKSCDDNSNNSTNVVGNNYLFNSNNSASGFTLNTPQNNLKILYTSNQSQNYQQRNTDNFPSLEEYNSQLDNFDHLKIEAEDTRTALFPSDNQNEDNLLNGYASLMQMIRQDTGRNTLNVLSSPRIFDPKFQSSNMPSSTNDSKLEGDRTILQTYGLLKEQINVSDQSFNHLQKEKAKKILENLCKTQRLNLEMDQKQMDYTNLNQTNEINSQNQSKVVVVMASPDIIKEDEKKVFEYQNYPKTYRATTATTHSMGLKSQYSSPTGSFTKRLQKPLLNGNYSLKGSQLSSGHKKSSPKRHQLASSQSPPRFLPDFKIYHAQLREKEQQRKIILENRELQGFTGKPEINKKSQSIKRKVDDLIQWKDKVQRRIDEEHSKRQLQEQELLQQYQTQKFVNKKSHEMVDKRGSNSKENVLDRLMRDASNRKRNNLSKSNLKSSVESKKSNKQLGSPLSDRQSNSSSLLQQSSQSSVSNLMVIKNKLKVQTQRSQTQQTRGVSLNTIHENRNQLISPSISQEQQQRYMPMMSSETAVSPNSSTNQHSSNFSSQVIFQVSKQQTSSEVSSNQITLRANKDAGIPISSGDTTKLVLQEGKKIDYLKRFMSHRGNQDKEKQPPTESLLPSPYRSSQQSQHQSQAQIIISSKNDKNIETTIDKDSESNVKPSDTSSNHNTVSAQREMKSALDILKSRNIIISKSNSSFNSQSTVPIVSAQTQGIAKQNSGVVNSNIYGILNGINATNVNSNYFPGNPILQKQSSASHKNLFFQESTQSNLNQRQMLTQFSSPNLTQNNNLNQSQNLFQTQQTMTFQRTKDQQDAIINKILDNSNINSGSAYKMKSPNKSIGHESMRSYMRYSERKDRANTANQMNTEQVISPFKLTDTMENATQSPSISNLYQPHSEEQTMMQLRNQNTMTSQQKTRENLLFLVDQNSKLKCLTKPVSPQNSSSLTGSPGNSFHNLKNLKFMDRNNQWLDIKNKKLEEAKKVEDLKMNQDCTFKPVLKDKRYESKHQSQTQRDKLQNNYSRSKSLKIRDQPMSSPDNRINFKKVQSPQNSDKNSLVLSPVQQKLPQEQKEVQDQQESQAIKIHQTKQQQFSTTQSILPLESPLVSSPTYQSNQQINTLTLNLSSSSDEEQLIDDSIQVETRQQTTIDNRTLKEFSIPTKRLSYDNVSRQSSKFESYMSDADEWRQSKGELKKEIKVHLTKFIRH</sequence>
<feature type="region of interest" description="Disordered" evidence="1">
    <location>
        <begin position="526"/>
        <end position="575"/>
    </location>
</feature>
<dbReference type="InParanoid" id="A0A077ZUZ1"/>
<gene>
    <name evidence="2" type="primary">Contig6655.g7121</name>
    <name evidence="2" type="ORF">STYLEM_2090</name>
</gene>
<feature type="compositionally biased region" description="Basic and acidic residues" evidence="1">
    <location>
        <begin position="748"/>
        <end position="763"/>
    </location>
</feature>
<feature type="compositionally biased region" description="Polar residues" evidence="1">
    <location>
        <begin position="1137"/>
        <end position="1160"/>
    </location>
</feature>
<name>A0A077ZUZ1_STYLE</name>
<feature type="compositionally biased region" description="Basic residues" evidence="1">
    <location>
        <begin position="396"/>
        <end position="406"/>
    </location>
</feature>
<organism evidence="2 3">
    <name type="scientific">Stylonychia lemnae</name>
    <name type="common">Ciliate</name>
    <dbReference type="NCBI Taxonomy" id="5949"/>
    <lineage>
        <taxon>Eukaryota</taxon>
        <taxon>Sar</taxon>
        <taxon>Alveolata</taxon>
        <taxon>Ciliophora</taxon>
        <taxon>Intramacronucleata</taxon>
        <taxon>Spirotrichea</taxon>
        <taxon>Stichotrichia</taxon>
        <taxon>Sporadotrichida</taxon>
        <taxon>Oxytrichidae</taxon>
        <taxon>Stylonychinae</taxon>
        <taxon>Stylonychia</taxon>
    </lineage>
</organism>
<feature type="region of interest" description="Disordered" evidence="1">
    <location>
        <begin position="1"/>
        <end position="26"/>
    </location>
</feature>
<protein>
    <submittedName>
        <fullName evidence="2">Uncharacterized protein</fullName>
    </submittedName>
</protein>
<feature type="region of interest" description="Disordered" evidence="1">
    <location>
        <begin position="709"/>
        <end position="779"/>
    </location>
</feature>
<feature type="compositionally biased region" description="Polar residues" evidence="1">
    <location>
        <begin position="10"/>
        <end position="26"/>
    </location>
</feature>
<evidence type="ECO:0000256" key="1">
    <source>
        <dbReference type="SAM" id="MobiDB-lite"/>
    </source>
</evidence>
<keyword evidence="3" id="KW-1185">Reference proteome</keyword>
<feature type="compositionally biased region" description="Low complexity" evidence="1">
    <location>
        <begin position="556"/>
        <end position="575"/>
    </location>
</feature>
<feature type="region of interest" description="Disordered" evidence="1">
    <location>
        <begin position="384"/>
        <end position="416"/>
    </location>
</feature>
<dbReference type="Proteomes" id="UP000039865">
    <property type="component" value="Unassembled WGS sequence"/>
</dbReference>
<evidence type="ECO:0000313" key="3">
    <source>
        <dbReference type="Proteomes" id="UP000039865"/>
    </source>
</evidence>
<feature type="compositionally biased region" description="Low complexity" evidence="1">
    <location>
        <begin position="731"/>
        <end position="747"/>
    </location>
</feature>
<proteinExistence type="predicted"/>
<feature type="compositionally biased region" description="Polar residues" evidence="1">
    <location>
        <begin position="764"/>
        <end position="779"/>
    </location>
</feature>
<feature type="compositionally biased region" description="Polar residues" evidence="1">
    <location>
        <begin position="384"/>
        <end position="395"/>
    </location>
</feature>